<sequence>WGYFKWVYREFPPSSTEDDLERNVLAALEAVPIDTLRRCVPCFSHSVLKSFSRLNGEQAAWASKKYCGHRVLPERIFKELAKAKI</sequence>
<gene>
    <name evidence="1" type="ORF">BOTBODRAFT_110427</name>
</gene>
<evidence type="ECO:0000313" key="1">
    <source>
        <dbReference type="EMBL" id="KDQ14166.1"/>
    </source>
</evidence>
<proteinExistence type="predicted"/>
<name>A0A067MRE1_BOTB1</name>
<feature type="non-terminal residue" evidence="1">
    <location>
        <position position="1"/>
    </location>
</feature>
<reference evidence="2" key="1">
    <citation type="journal article" date="2014" name="Proc. Natl. Acad. Sci. U.S.A.">
        <title>Extensive sampling of basidiomycete genomes demonstrates inadequacy of the white-rot/brown-rot paradigm for wood decay fungi.</title>
        <authorList>
            <person name="Riley R."/>
            <person name="Salamov A.A."/>
            <person name="Brown D.W."/>
            <person name="Nagy L.G."/>
            <person name="Floudas D."/>
            <person name="Held B.W."/>
            <person name="Levasseur A."/>
            <person name="Lombard V."/>
            <person name="Morin E."/>
            <person name="Otillar R."/>
            <person name="Lindquist E.A."/>
            <person name="Sun H."/>
            <person name="LaButti K.M."/>
            <person name="Schmutz J."/>
            <person name="Jabbour D."/>
            <person name="Luo H."/>
            <person name="Baker S.E."/>
            <person name="Pisabarro A.G."/>
            <person name="Walton J.D."/>
            <person name="Blanchette R.A."/>
            <person name="Henrissat B."/>
            <person name="Martin F."/>
            <person name="Cullen D."/>
            <person name="Hibbett D.S."/>
            <person name="Grigoriev I.V."/>
        </authorList>
    </citation>
    <scope>NUCLEOTIDE SEQUENCE [LARGE SCALE GENOMIC DNA]</scope>
    <source>
        <strain evidence="2">FD-172 SS1</strain>
    </source>
</reference>
<dbReference type="EMBL" id="KL198039">
    <property type="protein sequence ID" value="KDQ14166.1"/>
    <property type="molecule type" value="Genomic_DNA"/>
</dbReference>
<dbReference type="HOGENOM" id="CLU_005726_8_2_1"/>
<protein>
    <submittedName>
        <fullName evidence="1">Uncharacterized protein</fullName>
    </submittedName>
</protein>
<keyword evidence="2" id="KW-1185">Reference proteome</keyword>
<accession>A0A067MRE1</accession>
<organism evidence="1 2">
    <name type="scientific">Botryobasidium botryosum (strain FD-172 SS1)</name>
    <dbReference type="NCBI Taxonomy" id="930990"/>
    <lineage>
        <taxon>Eukaryota</taxon>
        <taxon>Fungi</taxon>
        <taxon>Dikarya</taxon>
        <taxon>Basidiomycota</taxon>
        <taxon>Agaricomycotina</taxon>
        <taxon>Agaricomycetes</taxon>
        <taxon>Cantharellales</taxon>
        <taxon>Botryobasidiaceae</taxon>
        <taxon>Botryobasidium</taxon>
    </lineage>
</organism>
<dbReference type="AlphaFoldDB" id="A0A067MRE1"/>
<dbReference type="InParanoid" id="A0A067MRE1"/>
<dbReference type="Proteomes" id="UP000027195">
    <property type="component" value="Unassembled WGS sequence"/>
</dbReference>
<evidence type="ECO:0000313" key="2">
    <source>
        <dbReference type="Proteomes" id="UP000027195"/>
    </source>
</evidence>
<dbReference type="OrthoDB" id="2416294at2759"/>